<evidence type="ECO:0000313" key="2">
    <source>
        <dbReference type="Proteomes" id="UP001247805"/>
    </source>
</evidence>
<protein>
    <submittedName>
        <fullName evidence="1">ROK family protein</fullName>
    </submittedName>
</protein>
<proteinExistence type="predicted"/>
<reference evidence="1 2" key="1">
    <citation type="submission" date="2023-10" db="EMBL/GenBank/DDBJ databases">
        <title>Glaciecola aquimarina strain GGW-M5 nov., isolated from a coastal seawater.</title>
        <authorList>
            <person name="Bayburt H."/>
            <person name="Kim J.M."/>
            <person name="Choi B.J."/>
            <person name="Jeon C.O."/>
        </authorList>
    </citation>
    <scope>NUCLEOTIDE SEQUENCE [LARGE SCALE GENOMIC DNA]</scope>
    <source>
        <strain evidence="1 2">KCTC 32108</strain>
    </source>
</reference>
<keyword evidence="2" id="KW-1185">Reference proteome</keyword>
<organism evidence="1 2">
    <name type="scientific">Paraglaciecola aquimarina</name>
    <dbReference type="NCBI Taxonomy" id="1235557"/>
    <lineage>
        <taxon>Bacteria</taxon>
        <taxon>Pseudomonadati</taxon>
        <taxon>Pseudomonadota</taxon>
        <taxon>Gammaproteobacteria</taxon>
        <taxon>Alteromonadales</taxon>
        <taxon>Alteromonadaceae</taxon>
        <taxon>Paraglaciecola</taxon>
    </lineage>
</organism>
<accession>A0ABU3T1S8</accession>
<comment type="caution">
    <text evidence="1">The sequence shown here is derived from an EMBL/GenBank/DDBJ whole genome shotgun (WGS) entry which is preliminary data.</text>
</comment>
<dbReference type="Pfam" id="PF00480">
    <property type="entry name" value="ROK"/>
    <property type="match status" value="1"/>
</dbReference>
<name>A0ABU3T1S8_9ALTE</name>
<dbReference type="PANTHER" id="PTHR18964">
    <property type="entry name" value="ROK (REPRESSOR, ORF, KINASE) FAMILY"/>
    <property type="match status" value="1"/>
</dbReference>
<dbReference type="PANTHER" id="PTHR18964:SF173">
    <property type="entry name" value="GLUCOKINASE"/>
    <property type="match status" value="1"/>
</dbReference>
<evidence type="ECO:0000313" key="1">
    <source>
        <dbReference type="EMBL" id="MDU0356219.1"/>
    </source>
</evidence>
<gene>
    <name evidence="1" type="ORF">RS130_22120</name>
</gene>
<dbReference type="EMBL" id="JAWDIO010000002">
    <property type="protein sequence ID" value="MDU0356219.1"/>
    <property type="molecule type" value="Genomic_DNA"/>
</dbReference>
<dbReference type="Proteomes" id="UP001247805">
    <property type="component" value="Unassembled WGS sequence"/>
</dbReference>
<dbReference type="InterPro" id="IPR043129">
    <property type="entry name" value="ATPase_NBD"/>
</dbReference>
<dbReference type="CDD" id="cd23763">
    <property type="entry name" value="ASKHA_ATPase_ROK"/>
    <property type="match status" value="1"/>
</dbReference>
<sequence length="295" mass="32198">MGVTFTGSYMEIALVDWTGGIKVSESVKLQSQHSLDALCQSISSFIEQQLKPNSVARRKFCGVGISIPSDFTYERRKMNAVYFPELEDVDLLSAFSSRLDFPVYIENDGTCAAWGESVAGAGNSFDHFVFVHIGHGIGGGIIIDRRIYRGRNGNAGAFGAPFPHLEKSRPSGADLLKTLNSQNIAIDDFADLRTLSVDSCEPLKTWLQTAASQLVQPLTVLARALDPQAIIIGGRLPLDILQAWLPYINSDDFCQFDKHKLPVPELIASKLGDLGGVVGASQLCFEHSIFAKQTF</sequence>
<dbReference type="InterPro" id="IPR000600">
    <property type="entry name" value="ROK"/>
</dbReference>
<dbReference type="RefSeq" id="WP_316027722.1">
    <property type="nucleotide sequence ID" value="NZ_JAWDIO010000002.1"/>
</dbReference>
<dbReference type="SUPFAM" id="SSF53067">
    <property type="entry name" value="Actin-like ATPase domain"/>
    <property type="match status" value="1"/>
</dbReference>
<dbReference type="Gene3D" id="3.30.420.40">
    <property type="match status" value="2"/>
</dbReference>